<sequence length="793" mass="86800">MTYPLFSDHRLVQTAVVGDAHSDHPVILPMDAAELDAWRKRHPHYTYWCGYELGGCGGKLSDRLYHDKVCHFAHQPGGPTCGRAATGESSADHLFIKRGLRNLLGKHKQRGTVKTRDLGSGPGGAVDLHLPAARCRLRFQLSRLDYRGWRAANLALADDVDEVDWLFGTDDPLTKELLARHGYSLRFRLETVGGERHVHIARQHREEPTVQWSPLEDCHITSTGLLTPPAEPVHTSPPRPKPFAFPIAGSVVFVLDPDAPVPDDSPFTTEGRRLVMADVKPVDSPIVRAVLSLPDDTELPPAEHVYRAPDHARVLVHEGSGGWAVHLDRFLRLNAMEAARTGLATAPTEPRDSQPPSPSQASVPAQPVRTMPARTRPKAEKSQPGTREAKAAPFKPAETKPAAAANRSQVRKKPVKLSRGQAIVRVRDILRAAAPQGRVVDWLSLVTQLGAGAPLAGMSEHDRIAFLAEVDSPLWESKPVLSALLCENGGLLPCLPAVLAKLGVRGADGLSASSPALREWVARERERATAVYTKPPRAVPPRVELPVARPASTLTKKQQKEVAALRRRLQTRPEQPKPLMSSPEERRMVRQALERLEEMIPRLTPGASVSKSARMATKRARLWLQYAMPGASIPREPTKKESQALATGYSRVLATLVEAEAAAAAVQPDPLEEIKRLLVAVASRGRTLTSAELEATRAVHSRRQPDLLMELDRRATDDAPLLSSLVTDHTGAPLPYFRNILQAAGYEAPRTDEALTLVWRREQERAHAAHAVPPRPLPERLVPKAGAAAQSTP</sequence>
<organism evidence="2 3">
    <name type="scientific">Streptomyces xinghaiensis</name>
    <dbReference type="NCBI Taxonomy" id="1038928"/>
    <lineage>
        <taxon>Bacteria</taxon>
        <taxon>Bacillati</taxon>
        <taxon>Actinomycetota</taxon>
        <taxon>Actinomycetes</taxon>
        <taxon>Kitasatosporales</taxon>
        <taxon>Streptomycetaceae</taxon>
        <taxon>Streptomyces</taxon>
    </lineage>
</organism>
<feature type="region of interest" description="Disordered" evidence="1">
    <location>
        <begin position="765"/>
        <end position="793"/>
    </location>
</feature>
<dbReference type="EMBL" id="JNAD02000003">
    <property type="protein sequence ID" value="RKM97263.1"/>
    <property type="molecule type" value="Genomic_DNA"/>
</dbReference>
<accession>A0A3R7IVT2</accession>
<feature type="compositionally biased region" description="Low complexity" evidence="1">
    <location>
        <begin position="359"/>
        <end position="368"/>
    </location>
</feature>
<evidence type="ECO:0000313" key="3">
    <source>
        <dbReference type="Proteomes" id="UP000028058"/>
    </source>
</evidence>
<keyword evidence="3" id="KW-1185">Reference proteome</keyword>
<evidence type="ECO:0000256" key="1">
    <source>
        <dbReference type="SAM" id="MobiDB-lite"/>
    </source>
</evidence>
<gene>
    <name evidence="2" type="ORF">SFRA_008495</name>
</gene>
<dbReference type="OrthoDB" id="4965426at2"/>
<evidence type="ECO:0000313" key="2">
    <source>
        <dbReference type="EMBL" id="RKM97263.1"/>
    </source>
</evidence>
<dbReference type="AlphaFoldDB" id="A0A3R7IVT2"/>
<dbReference type="RefSeq" id="WP_050363515.1">
    <property type="nucleotide sequence ID" value="NZ_CP134822.1"/>
</dbReference>
<protein>
    <submittedName>
        <fullName evidence="2">Uncharacterized protein</fullName>
    </submittedName>
</protein>
<comment type="caution">
    <text evidence="2">The sequence shown here is derived from an EMBL/GenBank/DDBJ whole genome shotgun (WGS) entry which is preliminary data.</text>
</comment>
<feature type="region of interest" description="Disordered" evidence="1">
    <location>
        <begin position="344"/>
        <end position="414"/>
    </location>
</feature>
<proteinExistence type="predicted"/>
<reference evidence="2 3" key="1">
    <citation type="journal article" date="2014" name="Genome Announc.">
        <title>Draft Genome Sequence of Streptomyces fradiae ATCC 19609, a Strain Highly Sensitive to Antibiotics.</title>
        <authorList>
            <person name="Bekker O.B."/>
            <person name="Klimina K.M."/>
            <person name="Vatlin A.A."/>
            <person name="Zakharevich N.V."/>
            <person name="Kasianov A.S."/>
            <person name="Danilenko V.N."/>
        </authorList>
    </citation>
    <scope>NUCLEOTIDE SEQUENCE [LARGE SCALE GENOMIC DNA]</scope>
    <source>
        <strain evidence="2 3">ATCC 19609</strain>
    </source>
</reference>
<dbReference type="Proteomes" id="UP000028058">
    <property type="component" value="Unassembled WGS sequence"/>
</dbReference>
<name>A0A3R7IVT2_9ACTN</name>